<keyword evidence="2" id="KW-1185">Reference proteome</keyword>
<evidence type="ECO:0000313" key="2">
    <source>
        <dbReference type="Proteomes" id="UP000326939"/>
    </source>
</evidence>
<reference evidence="2" key="1">
    <citation type="journal article" date="2019" name="Gigascience">
        <title>De novo genome assembly of the endangered Acer yangbiense, a plant species with extremely small populations endemic to Yunnan Province, China.</title>
        <authorList>
            <person name="Yang J."/>
            <person name="Wariss H.M."/>
            <person name="Tao L."/>
            <person name="Zhang R."/>
            <person name="Yun Q."/>
            <person name="Hollingsworth P."/>
            <person name="Dao Z."/>
            <person name="Luo G."/>
            <person name="Guo H."/>
            <person name="Ma Y."/>
            <person name="Sun W."/>
        </authorList>
    </citation>
    <scope>NUCLEOTIDE SEQUENCE [LARGE SCALE GENOMIC DNA]</scope>
    <source>
        <strain evidence="2">cv. br00</strain>
    </source>
</reference>
<accession>A0A5N5P334</accession>
<evidence type="ECO:0000313" key="1">
    <source>
        <dbReference type="EMBL" id="KAB5573538.1"/>
    </source>
</evidence>
<organism evidence="1 2">
    <name type="scientific">Salix brachista</name>
    <dbReference type="NCBI Taxonomy" id="2182728"/>
    <lineage>
        <taxon>Eukaryota</taxon>
        <taxon>Viridiplantae</taxon>
        <taxon>Streptophyta</taxon>
        <taxon>Embryophyta</taxon>
        <taxon>Tracheophyta</taxon>
        <taxon>Spermatophyta</taxon>
        <taxon>Magnoliopsida</taxon>
        <taxon>eudicotyledons</taxon>
        <taxon>Gunneridae</taxon>
        <taxon>Pentapetalae</taxon>
        <taxon>rosids</taxon>
        <taxon>fabids</taxon>
        <taxon>Malpighiales</taxon>
        <taxon>Salicaceae</taxon>
        <taxon>Saliceae</taxon>
        <taxon>Salix</taxon>
    </lineage>
</organism>
<sequence length="128" mass="13982">MFSIKASFTNEIFVVPFLETCYYLTQQAEQIKQERKSTQLIIPEALDSTETIEWKAFAAILDFICPLFGSGLVPLEILPSAAAVTSQTLFIVYIKKSETVAVDNGEGLGGMPANLSGCARFLVAQLGR</sequence>
<protein>
    <submittedName>
        <fullName evidence="1">Uncharacterized protein</fullName>
    </submittedName>
</protein>
<proteinExistence type="predicted"/>
<name>A0A5N5P334_9ROSI</name>
<dbReference type="EMBL" id="VDCV01000001">
    <property type="protein sequence ID" value="KAB5573538.1"/>
    <property type="molecule type" value="Genomic_DNA"/>
</dbReference>
<gene>
    <name evidence="1" type="ORF">DKX38_000732</name>
</gene>
<comment type="caution">
    <text evidence="1">The sequence shown here is derived from an EMBL/GenBank/DDBJ whole genome shotgun (WGS) entry which is preliminary data.</text>
</comment>
<dbReference type="AlphaFoldDB" id="A0A5N5P334"/>
<dbReference type="Proteomes" id="UP000326939">
    <property type="component" value="Chromosome 1"/>
</dbReference>